<dbReference type="PANTHER" id="PTHR22957:SF547">
    <property type="entry name" value="TBC1 DOMAIN FAMILY MEMBER 16"/>
    <property type="match status" value="1"/>
</dbReference>
<dbReference type="GO" id="GO:0005769">
    <property type="term" value="C:early endosome"/>
    <property type="evidence" value="ECO:0007669"/>
    <property type="project" value="TreeGrafter"/>
</dbReference>
<dbReference type="STRING" id="1147741.A0A158Q8P3"/>
<feature type="region of interest" description="Disordered" evidence="2">
    <location>
        <begin position="174"/>
        <end position="201"/>
    </location>
</feature>
<dbReference type="Pfam" id="PF00566">
    <property type="entry name" value="RabGAP-TBC"/>
    <property type="match status" value="1"/>
</dbReference>
<dbReference type="WBParaSite" id="EEL_0000829201-mRNA-1">
    <property type="protein sequence ID" value="EEL_0000829201-mRNA-1"/>
    <property type="gene ID" value="EEL_0000829201"/>
</dbReference>
<sequence>MSVLSEFLRKAHGALNSFRGLNNTFIGQDGDIVYSKNNVCIHDVRKNDQNDGDDSIQHIPGYLTLQCQSDDVLGITLILQWLPNATLEKNPRSIRSVSQKNQNMDGTDHEKTRLRNIDNQSPTSENEINVEMNGDMITITSMKRRPDLFMSSENSVTLNVPTINVIPNTPVDSFSIDEKDADSSSATTSGADEFSDKEEELILRSSSSDDLEFYNMEQRRKESFPKSTLHLNMLQQYRDKCEHLCKITPEQFAMAHNLMLENDSQLDDDGVVSVSGRSVIFHQKALSVSLFSVNLGKMRSMRLFFAADDLTSGQFVIATWDSHYKILHFHHGGLDKLAQLLEQWSAVKTKAVKDGSPSPVPGRQFLVCQPKVSKTELDPEEGLYERVSWDFWKSYKNQDGSIDDSFTMRKAVYFATMDPTLRKEAWPFLLRVYPWTSTLEQREIIRNDIFIEYQKIKKQRMKNALKTSWISVESAIIKDVVRTDRYKPYFAGDNNPNIDTMKNILLNYAAAYPEISYVQGMSDLLAPLLSTIHDESDTYWCFVGLMQQQTLFVSSPIDGRSVMEINLKYLRELLKLFVPDFFMHIASLGPDALDLMFVHRWILLCYKREFPETDTLHIWEACWAHYRTSYFHLFVAVAIISIYGKDVIEQCLPNDEILFSLAMHLDGTVVLKKARGLLYQFHRLDKLPCTLADLCESDTEQWDTNIQKRIYECTKIHGEKEPCPFAESN</sequence>
<dbReference type="GO" id="GO:0005096">
    <property type="term" value="F:GTPase activator activity"/>
    <property type="evidence" value="ECO:0007669"/>
    <property type="project" value="UniProtKB-KW"/>
</dbReference>
<feature type="domain" description="Rab-GAP TBC" evidence="3">
    <location>
        <begin position="416"/>
        <end position="626"/>
    </location>
</feature>
<dbReference type="InterPro" id="IPR035969">
    <property type="entry name" value="Rab-GAP_TBC_sf"/>
</dbReference>
<dbReference type="Proteomes" id="UP000050640">
    <property type="component" value="Unplaced"/>
</dbReference>
<proteinExistence type="predicted"/>
<dbReference type="SMART" id="SM00164">
    <property type="entry name" value="TBC"/>
    <property type="match status" value="1"/>
</dbReference>
<dbReference type="Gene3D" id="2.30.29.230">
    <property type="match status" value="1"/>
</dbReference>
<dbReference type="InterPro" id="IPR000195">
    <property type="entry name" value="Rab-GAP-TBC_dom"/>
</dbReference>
<dbReference type="Gene3D" id="1.10.8.270">
    <property type="entry name" value="putative rabgap domain of human tbc1 domain family member 14 like domains"/>
    <property type="match status" value="1"/>
</dbReference>
<evidence type="ECO:0000259" key="3">
    <source>
        <dbReference type="PROSITE" id="PS50086"/>
    </source>
</evidence>
<evidence type="ECO:0000313" key="5">
    <source>
        <dbReference type="WBParaSite" id="EEL_0000829201-mRNA-1"/>
    </source>
</evidence>
<reference evidence="5" key="1">
    <citation type="submission" date="2016-04" db="UniProtKB">
        <authorList>
            <consortium name="WormBaseParasite"/>
        </authorList>
    </citation>
    <scope>IDENTIFICATION</scope>
</reference>
<accession>A0A158Q8P3</accession>
<dbReference type="FunFam" id="1.10.472.80:FF:000020">
    <property type="entry name" value="TBC1 domain family, member 16"/>
    <property type="match status" value="1"/>
</dbReference>
<dbReference type="SUPFAM" id="SSF47923">
    <property type="entry name" value="Ypt/Rab-GAP domain of gyp1p"/>
    <property type="match status" value="2"/>
</dbReference>
<evidence type="ECO:0000256" key="1">
    <source>
        <dbReference type="ARBA" id="ARBA00022468"/>
    </source>
</evidence>
<organism evidence="4 5">
    <name type="scientific">Elaeophora elaphi</name>
    <dbReference type="NCBI Taxonomy" id="1147741"/>
    <lineage>
        <taxon>Eukaryota</taxon>
        <taxon>Metazoa</taxon>
        <taxon>Ecdysozoa</taxon>
        <taxon>Nematoda</taxon>
        <taxon>Chromadorea</taxon>
        <taxon>Rhabditida</taxon>
        <taxon>Spirurina</taxon>
        <taxon>Spiruromorpha</taxon>
        <taxon>Filarioidea</taxon>
        <taxon>Onchocercidae</taxon>
        <taxon>Elaeophora</taxon>
    </lineage>
</organism>
<evidence type="ECO:0000256" key="2">
    <source>
        <dbReference type="SAM" id="MobiDB-lite"/>
    </source>
</evidence>
<name>A0A158Q8P3_9BILA</name>
<dbReference type="Gene3D" id="1.10.472.80">
    <property type="entry name" value="Ypt/Rab-GAP domain of gyp1p, domain 3"/>
    <property type="match status" value="1"/>
</dbReference>
<dbReference type="PANTHER" id="PTHR22957">
    <property type="entry name" value="TBC1 DOMAIN FAMILY MEMBER GTPASE-ACTIVATING PROTEIN"/>
    <property type="match status" value="1"/>
</dbReference>
<keyword evidence="4" id="KW-1185">Reference proteome</keyword>
<evidence type="ECO:0000313" key="4">
    <source>
        <dbReference type="Proteomes" id="UP000050640"/>
    </source>
</evidence>
<dbReference type="PROSITE" id="PS50086">
    <property type="entry name" value="TBC_RABGAP"/>
    <property type="match status" value="1"/>
</dbReference>
<keyword evidence="1" id="KW-0343">GTPase activation</keyword>
<dbReference type="AlphaFoldDB" id="A0A158Q8P3"/>
<protein>
    <submittedName>
        <fullName evidence="5">Rab-GAP TBC domain-containing protein</fullName>
    </submittedName>
</protein>